<dbReference type="SUPFAM" id="SSF51735">
    <property type="entry name" value="NAD(P)-binding Rossmann-fold domains"/>
    <property type="match status" value="1"/>
</dbReference>
<dbReference type="InterPro" id="IPR010099">
    <property type="entry name" value="SDR39U1"/>
</dbReference>
<feature type="domain" description="DUF1731" evidence="3">
    <location>
        <begin position="253"/>
        <end position="299"/>
    </location>
</feature>
<evidence type="ECO:0000259" key="2">
    <source>
        <dbReference type="Pfam" id="PF01370"/>
    </source>
</evidence>
<dbReference type="Proteomes" id="UP000555836">
    <property type="component" value="Unassembled WGS sequence"/>
</dbReference>
<dbReference type="NCBIfam" id="TIGR01777">
    <property type="entry name" value="yfcH"/>
    <property type="match status" value="1"/>
</dbReference>
<dbReference type="Gene3D" id="3.40.50.720">
    <property type="entry name" value="NAD(P)-binding Rossmann-like Domain"/>
    <property type="match status" value="1"/>
</dbReference>
<dbReference type="PANTHER" id="PTHR11092:SF0">
    <property type="entry name" value="EPIMERASE FAMILY PROTEIN SDR39U1"/>
    <property type="match status" value="1"/>
</dbReference>
<dbReference type="AlphaFoldDB" id="A0A242V8Z0"/>
<accession>A0A242V8Z0</accession>
<proteinExistence type="inferred from homology"/>
<dbReference type="EMBL" id="LIRS01000018">
    <property type="protein sequence ID" value="KOY41813.1"/>
    <property type="molecule type" value="Genomic_DNA"/>
</dbReference>
<evidence type="ECO:0000256" key="1">
    <source>
        <dbReference type="ARBA" id="ARBA00009353"/>
    </source>
</evidence>
<dbReference type="InterPro" id="IPR001509">
    <property type="entry name" value="Epimerase_deHydtase"/>
</dbReference>
<evidence type="ECO:0000313" key="6">
    <source>
        <dbReference type="Proteomes" id="UP000037697"/>
    </source>
</evidence>
<dbReference type="CDD" id="cd05242">
    <property type="entry name" value="SDR_a8"/>
    <property type="match status" value="1"/>
</dbReference>
<feature type="domain" description="NAD-dependent epimerase/dehydratase" evidence="2">
    <location>
        <begin position="3"/>
        <end position="225"/>
    </location>
</feature>
<evidence type="ECO:0000313" key="5">
    <source>
        <dbReference type="EMBL" id="NMU27808.1"/>
    </source>
</evidence>
<evidence type="ECO:0000259" key="3">
    <source>
        <dbReference type="Pfam" id="PF08338"/>
    </source>
</evidence>
<reference evidence="4 6" key="1">
    <citation type="submission" date="2015-07" db="EMBL/GenBank/DDBJ databases">
        <title>Foodborne Vibrio parahaemolyticus Isolates.</title>
        <authorList>
            <person name="Ronholm J."/>
            <person name="Petronella N."/>
            <person name="Kenwell R."/>
            <person name="Banerjee S."/>
        </authorList>
    </citation>
    <scope>NUCLEOTIDE SEQUENCE [LARGE SCALE GENOMIC DNA]</scope>
    <source>
        <strain evidence="4 6">HS-06-05</strain>
    </source>
</reference>
<evidence type="ECO:0000313" key="4">
    <source>
        <dbReference type="EMBL" id="KOY41813.1"/>
    </source>
</evidence>
<comment type="caution">
    <text evidence="5">The sequence shown here is derived from an EMBL/GenBank/DDBJ whole genome shotgun (WGS) entry which is preliminary data.</text>
</comment>
<dbReference type="Pfam" id="PF08338">
    <property type="entry name" value="DUF1731"/>
    <property type="match status" value="1"/>
</dbReference>
<dbReference type="RefSeq" id="WP_025521849.1">
    <property type="nucleotide sequence ID" value="NZ_CANUIE010000007.1"/>
</dbReference>
<protein>
    <submittedName>
        <fullName evidence="4">Epimerase</fullName>
    </submittedName>
    <submittedName>
        <fullName evidence="5">TIGR01777 family protein</fullName>
    </submittedName>
</protein>
<dbReference type="PANTHER" id="PTHR11092">
    <property type="entry name" value="SUGAR NUCLEOTIDE EPIMERASE RELATED"/>
    <property type="match status" value="1"/>
</dbReference>
<dbReference type="Proteomes" id="UP000037697">
    <property type="component" value="Unassembled WGS sequence"/>
</dbReference>
<reference evidence="5 7" key="2">
    <citation type="submission" date="2020-04" db="EMBL/GenBank/DDBJ databases">
        <title>Whole-genome sequencing of Vibrio spp. from China reveals different genetic environments of blaCTX-M-14 among diverse lineages.</title>
        <authorList>
            <person name="Zheng Z."/>
            <person name="Ye L."/>
            <person name="Chen S."/>
        </authorList>
    </citation>
    <scope>NUCLEOTIDE SEQUENCE [LARGE SCALE GENOMIC DNA]</scope>
    <source>
        <strain evidence="5 7">Vb0574</strain>
    </source>
</reference>
<comment type="similarity">
    <text evidence="1">Belongs to the NAD(P)-dependent epimerase/dehydratase family. SDR39U1 subfamily.</text>
</comment>
<gene>
    <name evidence="4" type="ORF">ACX05_01900</name>
    <name evidence="5" type="ORF">HKB21_19565</name>
</gene>
<dbReference type="InterPro" id="IPR013549">
    <property type="entry name" value="DUF1731"/>
</dbReference>
<dbReference type="InterPro" id="IPR036291">
    <property type="entry name" value="NAD(P)-bd_dom_sf"/>
</dbReference>
<dbReference type="Pfam" id="PF01370">
    <property type="entry name" value="Epimerase"/>
    <property type="match status" value="1"/>
</dbReference>
<name>A0A242V8Z0_VIBPH</name>
<organism evidence="5 7">
    <name type="scientific">Vibrio parahaemolyticus</name>
    <dbReference type="NCBI Taxonomy" id="670"/>
    <lineage>
        <taxon>Bacteria</taxon>
        <taxon>Pseudomonadati</taxon>
        <taxon>Pseudomonadota</taxon>
        <taxon>Gammaproteobacteria</taxon>
        <taxon>Vibrionales</taxon>
        <taxon>Vibrionaceae</taxon>
        <taxon>Vibrio</taxon>
    </lineage>
</organism>
<dbReference type="EMBL" id="JABCLD010001917">
    <property type="protein sequence ID" value="NMU27808.1"/>
    <property type="molecule type" value="Genomic_DNA"/>
</dbReference>
<sequence length="305" mass="34207">MKILLTGGTGFIGSELLKLLTTHQIVLLTRSPDQAKQHLQYADLGNIEYLASLDELADLNNIDAVINLAGEPIADKRWTEQQKEKICNSRWKITEQIVELIHASTEPPSVFLSGSAVGYYGDQQDHPFDECLHVNNDDFPHMVCAKWEQIAKRAESEQTRVCFLRTGVVLGLNGGALAKMLLPYKLGLGGPLGNGNQYMPWIHILDMVRAIMYLLETPHAHGAFNMCAPHPVTNRIFSRTLAKTLKRPHILFTPKWVMALAMGESACLLFDSMRAKPKKLTELGFKFSYSRIEPALKHLLQDRSC</sequence>
<evidence type="ECO:0000313" key="7">
    <source>
        <dbReference type="Proteomes" id="UP000555836"/>
    </source>
</evidence>